<keyword evidence="3" id="KW-0064">Aspartyl protease</keyword>
<comment type="similarity">
    <text evidence="1">Belongs to the peptidase A31 family.</text>
</comment>
<dbReference type="GO" id="GO:0004190">
    <property type="term" value="F:aspartic-type endopeptidase activity"/>
    <property type="evidence" value="ECO:0007669"/>
    <property type="project" value="UniProtKB-KW"/>
</dbReference>
<dbReference type="GO" id="GO:0016485">
    <property type="term" value="P:protein processing"/>
    <property type="evidence" value="ECO:0007669"/>
    <property type="project" value="TreeGrafter"/>
</dbReference>
<accession>A0A1H0QQN0</accession>
<dbReference type="InterPro" id="IPR023430">
    <property type="entry name" value="Pept_HybD-like_dom_sf"/>
</dbReference>
<keyword evidence="2 6" id="KW-0645">Protease</keyword>
<evidence type="ECO:0000313" key="6">
    <source>
        <dbReference type="EMBL" id="SDP19049.1"/>
    </source>
</evidence>
<feature type="region of interest" description="Disordered" evidence="5">
    <location>
        <begin position="166"/>
        <end position="187"/>
    </location>
</feature>
<proteinExistence type="inferred from homology"/>
<evidence type="ECO:0000256" key="3">
    <source>
        <dbReference type="ARBA" id="ARBA00022750"/>
    </source>
</evidence>
<evidence type="ECO:0000313" key="7">
    <source>
        <dbReference type="Proteomes" id="UP000198741"/>
    </source>
</evidence>
<dbReference type="CDD" id="cd00518">
    <property type="entry name" value="H2MP"/>
    <property type="match status" value="1"/>
</dbReference>
<dbReference type="NCBIfam" id="TIGR00072">
    <property type="entry name" value="hydrog_prot"/>
    <property type="match status" value="1"/>
</dbReference>
<dbReference type="Gene3D" id="3.40.50.1450">
    <property type="entry name" value="HybD-like"/>
    <property type="match status" value="1"/>
</dbReference>
<protein>
    <submittedName>
        <fullName evidence="6">Hydrogenase maturation protease</fullName>
    </submittedName>
</protein>
<dbReference type="InterPro" id="IPR000671">
    <property type="entry name" value="Peptidase_A31"/>
</dbReference>
<dbReference type="STRING" id="1090615.SAMN04515671_3187"/>
<evidence type="ECO:0000256" key="5">
    <source>
        <dbReference type="SAM" id="MobiDB-lite"/>
    </source>
</evidence>
<dbReference type="OrthoDB" id="164170at2"/>
<dbReference type="RefSeq" id="WP_090477426.1">
    <property type="nucleotide sequence ID" value="NZ_LT629710.1"/>
</dbReference>
<dbReference type="PANTHER" id="PTHR30302:SF1">
    <property type="entry name" value="HYDROGENASE 2 MATURATION PROTEASE"/>
    <property type="match status" value="1"/>
</dbReference>
<gene>
    <name evidence="6" type="ORF">SAMN04515671_3187</name>
</gene>
<keyword evidence="4" id="KW-0378">Hydrolase</keyword>
<dbReference type="GO" id="GO:0008047">
    <property type="term" value="F:enzyme activator activity"/>
    <property type="evidence" value="ECO:0007669"/>
    <property type="project" value="InterPro"/>
</dbReference>
<evidence type="ECO:0000256" key="2">
    <source>
        <dbReference type="ARBA" id="ARBA00022670"/>
    </source>
</evidence>
<dbReference type="SUPFAM" id="SSF53163">
    <property type="entry name" value="HybD-like"/>
    <property type="match status" value="1"/>
</dbReference>
<organism evidence="6 7">
    <name type="scientific">Nakamurella panacisegetis</name>
    <dbReference type="NCBI Taxonomy" id="1090615"/>
    <lineage>
        <taxon>Bacteria</taxon>
        <taxon>Bacillati</taxon>
        <taxon>Actinomycetota</taxon>
        <taxon>Actinomycetes</taxon>
        <taxon>Nakamurellales</taxon>
        <taxon>Nakamurellaceae</taxon>
        <taxon>Nakamurella</taxon>
    </lineage>
</organism>
<name>A0A1H0QQN0_9ACTN</name>
<evidence type="ECO:0000256" key="4">
    <source>
        <dbReference type="ARBA" id="ARBA00022801"/>
    </source>
</evidence>
<keyword evidence="7" id="KW-1185">Reference proteome</keyword>
<reference evidence="6 7" key="1">
    <citation type="submission" date="2016-10" db="EMBL/GenBank/DDBJ databases">
        <authorList>
            <person name="de Groot N.N."/>
        </authorList>
    </citation>
    <scope>NUCLEOTIDE SEQUENCE [LARGE SCALE GENOMIC DNA]</scope>
    <source>
        <strain evidence="7">P4-7,KCTC 19426,CECT 7604</strain>
    </source>
</reference>
<dbReference type="Proteomes" id="UP000198741">
    <property type="component" value="Chromosome I"/>
</dbReference>
<dbReference type="Pfam" id="PF01750">
    <property type="entry name" value="HycI"/>
    <property type="match status" value="1"/>
</dbReference>
<sequence>MTASPIGLPPALLVGLGRPDRGDDGVGPVVALDVAALRLPGVQVLERVDPTSLIDLWTDRETTVVVDAVCSNGIPGTLIVLESGADDPRLPDGVWSGTGRGGTHAFGLAAAVELSRALHRLPRRLVLIGIEAAQLGYGEPLSPAVSAAVGPAVETACGILVQAGATGSRHSHGSGGSPIRVTRGVDP</sequence>
<evidence type="ECO:0000256" key="1">
    <source>
        <dbReference type="ARBA" id="ARBA00006814"/>
    </source>
</evidence>
<dbReference type="EMBL" id="LT629710">
    <property type="protein sequence ID" value="SDP19049.1"/>
    <property type="molecule type" value="Genomic_DNA"/>
</dbReference>
<dbReference type="AlphaFoldDB" id="A0A1H0QQN0"/>
<dbReference type="PANTHER" id="PTHR30302">
    <property type="entry name" value="HYDROGENASE 1 MATURATION PROTEASE"/>
    <property type="match status" value="1"/>
</dbReference>